<accession>A0A833JAT5</accession>
<evidence type="ECO:0000256" key="1">
    <source>
        <dbReference type="SAM" id="MobiDB-lite"/>
    </source>
</evidence>
<reference evidence="2 4" key="1">
    <citation type="submission" date="2019-10" db="EMBL/GenBank/DDBJ databases">
        <title>New genus of Silvanigrellaceae.</title>
        <authorList>
            <person name="Pitt A."/>
            <person name="Hahn M.W."/>
        </authorList>
    </citation>
    <scope>NUCLEOTIDE SEQUENCE [LARGE SCALE GENOMIC DNA]</scope>
    <source>
        <strain evidence="2 4">33A1-SZDP</strain>
    </source>
</reference>
<keyword evidence="4" id="KW-1185">Reference proteome</keyword>
<proteinExistence type="predicted"/>
<feature type="compositionally biased region" description="Polar residues" evidence="1">
    <location>
        <begin position="121"/>
        <end position="130"/>
    </location>
</feature>
<evidence type="ECO:0000313" key="2">
    <source>
        <dbReference type="EMBL" id="KAB8028146.1"/>
    </source>
</evidence>
<organism evidence="2 4">
    <name type="scientific">Fluviispira multicolorata</name>
    <dbReference type="NCBI Taxonomy" id="2654512"/>
    <lineage>
        <taxon>Bacteria</taxon>
        <taxon>Pseudomonadati</taxon>
        <taxon>Bdellovibrionota</taxon>
        <taxon>Oligoflexia</taxon>
        <taxon>Silvanigrellales</taxon>
        <taxon>Silvanigrellaceae</taxon>
        <taxon>Fluviispira</taxon>
    </lineage>
</organism>
<comment type="caution">
    <text evidence="2">The sequence shown here is derived from an EMBL/GenBank/DDBJ whole genome shotgun (WGS) entry which is preliminary data.</text>
</comment>
<feature type="region of interest" description="Disordered" evidence="1">
    <location>
        <begin position="92"/>
        <end position="132"/>
    </location>
</feature>
<evidence type="ECO:0000313" key="3">
    <source>
        <dbReference type="EMBL" id="KAB8028617.1"/>
    </source>
</evidence>
<protein>
    <submittedName>
        <fullName evidence="2">Uncharacterized protein</fullName>
    </submittedName>
</protein>
<dbReference type="Proteomes" id="UP000442694">
    <property type="component" value="Unassembled WGS sequence"/>
</dbReference>
<dbReference type="EMBL" id="WFLN01000009">
    <property type="protein sequence ID" value="KAB8028617.1"/>
    <property type="molecule type" value="Genomic_DNA"/>
</dbReference>
<dbReference type="AlphaFoldDB" id="A0A833JAT5"/>
<dbReference type="RefSeq" id="WP_152213767.1">
    <property type="nucleotide sequence ID" value="NZ_WFLN01000009.1"/>
</dbReference>
<name>A0A833JAT5_9BACT</name>
<gene>
    <name evidence="3" type="ORF">GCL57_12930</name>
    <name evidence="2" type="ORF">GCL57_13945</name>
</gene>
<dbReference type="EMBL" id="WFLN01000010">
    <property type="protein sequence ID" value="KAB8028146.1"/>
    <property type="molecule type" value="Genomic_DNA"/>
</dbReference>
<sequence length="170" mass="19584">MIKVLVAAISILMNEIGFPKNLPDEFKTYFISAFNEINRLKEENSFLKRIAFSQRSEKFVKYDFISPEGTLFNEAEDILQNEKHIDVIEDIPVPSEANNAQNKTKSTHKKKQKNDSLLFDDQSSQKSFPNHISREGITHDFSEEEKVCKIDHSPMLKIGEEIVEKLNVVP</sequence>
<evidence type="ECO:0000313" key="4">
    <source>
        <dbReference type="Proteomes" id="UP000442694"/>
    </source>
</evidence>